<feature type="chain" id="PRO_5046635375" evidence="1">
    <location>
        <begin position="28"/>
        <end position="181"/>
    </location>
</feature>
<keyword evidence="1" id="KW-0732">Signal</keyword>
<protein>
    <submittedName>
        <fullName evidence="2">ABC transporter ATP-binding protein</fullName>
    </submittedName>
</protein>
<comment type="caution">
    <text evidence="2">The sequence shown here is derived from an EMBL/GenBank/DDBJ whole genome shotgun (WGS) entry which is preliminary data.</text>
</comment>
<gene>
    <name evidence="2" type="ORF">ACFPOE_07605</name>
</gene>
<evidence type="ECO:0000313" key="3">
    <source>
        <dbReference type="Proteomes" id="UP001596037"/>
    </source>
</evidence>
<accession>A0ABW0NEN2</accession>
<keyword evidence="2" id="KW-0067">ATP-binding</keyword>
<dbReference type="RefSeq" id="WP_376849446.1">
    <property type="nucleotide sequence ID" value="NZ_JBHSMF010000006.1"/>
</dbReference>
<keyword evidence="2" id="KW-0547">Nucleotide-binding</keyword>
<sequence>MNSPRRPLLVGAAALLVGLLPPSSAHADEEGWTSLFAPGHTTLELQASPYTYHFSRQPHSHVSLLGLTSVRDSGWLWGGAYFRNSFGQPSAYLYAGRRYDEPFGLQRVYWNWSAGLIYGYKPPYQDKVPVNWHGIAPAIVPAIGYRVTPGISAELSLLGTSALMLQFVVALDGKHGLASSF</sequence>
<name>A0ABW0NEN2_9BURK</name>
<organism evidence="2 3">
    <name type="scientific">Caenimonas terrae</name>
    <dbReference type="NCBI Taxonomy" id="696074"/>
    <lineage>
        <taxon>Bacteria</taxon>
        <taxon>Pseudomonadati</taxon>
        <taxon>Pseudomonadota</taxon>
        <taxon>Betaproteobacteria</taxon>
        <taxon>Burkholderiales</taxon>
        <taxon>Comamonadaceae</taxon>
        <taxon>Caenimonas</taxon>
    </lineage>
</organism>
<dbReference type="EMBL" id="JBHSMF010000006">
    <property type="protein sequence ID" value="MFC5497394.1"/>
    <property type="molecule type" value="Genomic_DNA"/>
</dbReference>
<dbReference type="Proteomes" id="UP001596037">
    <property type="component" value="Unassembled WGS sequence"/>
</dbReference>
<feature type="signal peptide" evidence="1">
    <location>
        <begin position="1"/>
        <end position="27"/>
    </location>
</feature>
<evidence type="ECO:0000313" key="2">
    <source>
        <dbReference type="EMBL" id="MFC5497394.1"/>
    </source>
</evidence>
<evidence type="ECO:0000256" key="1">
    <source>
        <dbReference type="SAM" id="SignalP"/>
    </source>
</evidence>
<proteinExistence type="predicted"/>
<dbReference type="GO" id="GO:0005524">
    <property type="term" value="F:ATP binding"/>
    <property type="evidence" value="ECO:0007669"/>
    <property type="project" value="UniProtKB-KW"/>
</dbReference>
<reference evidence="3" key="1">
    <citation type="journal article" date="2019" name="Int. J. Syst. Evol. Microbiol.">
        <title>The Global Catalogue of Microorganisms (GCM) 10K type strain sequencing project: providing services to taxonomists for standard genome sequencing and annotation.</title>
        <authorList>
            <consortium name="The Broad Institute Genomics Platform"/>
            <consortium name="The Broad Institute Genome Sequencing Center for Infectious Disease"/>
            <person name="Wu L."/>
            <person name="Ma J."/>
        </authorList>
    </citation>
    <scope>NUCLEOTIDE SEQUENCE [LARGE SCALE GENOMIC DNA]</scope>
    <source>
        <strain evidence="3">CCUG 57401</strain>
    </source>
</reference>
<keyword evidence="3" id="KW-1185">Reference proteome</keyword>